<accession>A0ABN2W7H8</accession>
<protein>
    <submittedName>
        <fullName evidence="4">Helix-turn-helix transcriptional regulator</fullName>
    </submittedName>
</protein>
<proteinExistence type="predicted"/>
<comment type="caution">
    <text evidence="4">The sequence shown here is derived from an EMBL/GenBank/DDBJ whole genome shotgun (WGS) entry which is preliminary data.</text>
</comment>
<organism evidence="4 5">
    <name type="scientific">Aeromicrobium halocynthiae</name>
    <dbReference type="NCBI Taxonomy" id="560557"/>
    <lineage>
        <taxon>Bacteria</taxon>
        <taxon>Bacillati</taxon>
        <taxon>Actinomycetota</taxon>
        <taxon>Actinomycetes</taxon>
        <taxon>Propionibacteriales</taxon>
        <taxon>Nocardioidaceae</taxon>
        <taxon>Aeromicrobium</taxon>
    </lineage>
</organism>
<name>A0ABN2W7H8_9ACTN</name>
<feature type="domain" description="Mop" evidence="3">
    <location>
        <begin position="62"/>
        <end position="127"/>
    </location>
</feature>
<keyword evidence="1 2" id="KW-0500">Molybdenum</keyword>
<dbReference type="InterPro" id="IPR005116">
    <property type="entry name" value="Transp-assoc_OB_typ1"/>
</dbReference>
<sequence>MPLHRLAEAASVLGVSDDTLRRWQTQGRFTAVDAGGRLGIDGRDLARLAVETASEGRAAPSQASVRNRLRGVVTAITRDTVMAQVELSCGPYRIVSLVSSEAVDDLGLEVGSLAWASVKSTNVALEVGP</sequence>
<evidence type="ECO:0000259" key="3">
    <source>
        <dbReference type="PROSITE" id="PS51866"/>
    </source>
</evidence>
<dbReference type="EMBL" id="BAAAPY010000010">
    <property type="protein sequence ID" value="GAA2083166.1"/>
    <property type="molecule type" value="Genomic_DNA"/>
</dbReference>
<evidence type="ECO:0000256" key="2">
    <source>
        <dbReference type="PROSITE-ProRule" id="PRU01213"/>
    </source>
</evidence>
<reference evidence="4 5" key="1">
    <citation type="journal article" date="2019" name="Int. J. Syst. Evol. Microbiol.">
        <title>The Global Catalogue of Microorganisms (GCM) 10K type strain sequencing project: providing services to taxonomists for standard genome sequencing and annotation.</title>
        <authorList>
            <consortium name="The Broad Institute Genomics Platform"/>
            <consortium name="The Broad Institute Genome Sequencing Center for Infectious Disease"/>
            <person name="Wu L."/>
            <person name="Ma J."/>
        </authorList>
    </citation>
    <scope>NUCLEOTIDE SEQUENCE [LARGE SCALE GENOMIC DNA]</scope>
    <source>
        <strain evidence="4 5">JCM 15749</strain>
    </source>
</reference>
<gene>
    <name evidence="4" type="ORF">GCM10009821_25240</name>
</gene>
<dbReference type="InterPro" id="IPR004606">
    <property type="entry name" value="Mop_domain"/>
</dbReference>
<dbReference type="InterPro" id="IPR008995">
    <property type="entry name" value="Mo/tungstate-bd_C_term_dom"/>
</dbReference>
<dbReference type="Proteomes" id="UP001501480">
    <property type="component" value="Unassembled WGS sequence"/>
</dbReference>
<evidence type="ECO:0000313" key="4">
    <source>
        <dbReference type="EMBL" id="GAA2083166.1"/>
    </source>
</evidence>
<dbReference type="Pfam" id="PF03459">
    <property type="entry name" value="TOBE"/>
    <property type="match status" value="1"/>
</dbReference>
<evidence type="ECO:0000256" key="1">
    <source>
        <dbReference type="ARBA" id="ARBA00022505"/>
    </source>
</evidence>
<dbReference type="Gene3D" id="2.40.50.100">
    <property type="match status" value="1"/>
</dbReference>
<evidence type="ECO:0000313" key="5">
    <source>
        <dbReference type="Proteomes" id="UP001501480"/>
    </source>
</evidence>
<dbReference type="RefSeq" id="WP_344329279.1">
    <property type="nucleotide sequence ID" value="NZ_BAAAPY010000010.1"/>
</dbReference>
<dbReference type="PROSITE" id="PS51866">
    <property type="entry name" value="MOP"/>
    <property type="match status" value="1"/>
</dbReference>
<dbReference type="SUPFAM" id="SSF50331">
    <property type="entry name" value="MOP-like"/>
    <property type="match status" value="1"/>
</dbReference>
<keyword evidence="5" id="KW-1185">Reference proteome</keyword>